<feature type="transmembrane region" description="Helical" evidence="1">
    <location>
        <begin position="189"/>
        <end position="214"/>
    </location>
</feature>
<accession>A0A4S8I1G5</accession>
<dbReference type="PANTHER" id="PTHR23028:SF53">
    <property type="entry name" value="ACYL_TRANSF_3 DOMAIN-CONTAINING PROTEIN"/>
    <property type="match status" value="1"/>
</dbReference>
<name>A0A4S8I1G5_9BACT</name>
<feature type="transmembrane region" description="Helical" evidence="1">
    <location>
        <begin position="85"/>
        <end position="102"/>
    </location>
</feature>
<dbReference type="OrthoDB" id="290051at2"/>
<dbReference type="GO" id="GO:0016747">
    <property type="term" value="F:acyltransferase activity, transferring groups other than amino-acyl groups"/>
    <property type="evidence" value="ECO:0007669"/>
    <property type="project" value="InterPro"/>
</dbReference>
<dbReference type="EMBL" id="STFF01000001">
    <property type="protein sequence ID" value="THU41531.1"/>
    <property type="molecule type" value="Genomic_DNA"/>
</dbReference>
<keyword evidence="1" id="KW-1133">Transmembrane helix</keyword>
<protein>
    <submittedName>
        <fullName evidence="3">Acyltransferase</fullName>
    </submittedName>
</protein>
<dbReference type="Proteomes" id="UP000306918">
    <property type="component" value="Unassembled WGS sequence"/>
</dbReference>
<feature type="transmembrane region" description="Helical" evidence="1">
    <location>
        <begin position="42"/>
        <end position="64"/>
    </location>
</feature>
<dbReference type="GO" id="GO:0016020">
    <property type="term" value="C:membrane"/>
    <property type="evidence" value="ECO:0007669"/>
    <property type="project" value="TreeGrafter"/>
</dbReference>
<gene>
    <name evidence="3" type="ORF">FAM09_05340</name>
</gene>
<feature type="transmembrane region" description="Helical" evidence="1">
    <location>
        <begin position="136"/>
        <end position="158"/>
    </location>
</feature>
<keyword evidence="3" id="KW-0012">Acyltransferase</keyword>
<keyword evidence="1" id="KW-0472">Membrane</keyword>
<dbReference type="InterPro" id="IPR050879">
    <property type="entry name" value="Acyltransferase_3"/>
</dbReference>
<dbReference type="AlphaFoldDB" id="A0A4S8I1G5"/>
<organism evidence="3 4">
    <name type="scientific">Niastella caeni</name>
    <dbReference type="NCBI Taxonomy" id="2569763"/>
    <lineage>
        <taxon>Bacteria</taxon>
        <taxon>Pseudomonadati</taxon>
        <taxon>Bacteroidota</taxon>
        <taxon>Chitinophagia</taxon>
        <taxon>Chitinophagales</taxon>
        <taxon>Chitinophagaceae</taxon>
        <taxon>Niastella</taxon>
    </lineage>
</organism>
<dbReference type="InterPro" id="IPR002656">
    <property type="entry name" value="Acyl_transf_3_dom"/>
</dbReference>
<evidence type="ECO:0000256" key="1">
    <source>
        <dbReference type="SAM" id="Phobius"/>
    </source>
</evidence>
<feature type="transmembrane region" description="Helical" evidence="1">
    <location>
        <begin position="325"/>
        <end position="343"/>
    </location>
</feature>
<keyword evidence="1" id="KW-0812">Transmembrane</keyword>
<feature type="transmembrane region" description="Helical" evidence="1">
    <location>
        <begin position="254"/>
        <end position="276"/>
    </location>
</feature>
<dbReference type="Pfam" id="PF01757">
    <property type="entry name" value="Acyl_transf_3"/>
    <property type="match status" value="1"/>
</dbReference>
<keyword evidence="4" id="KW-1185">Reference proteome</keyword>
<comment type="caution">
    <text evidence="3">The sequence shown here is derived from an EMBL/GenBank/DDBJ whole genome shotgun (WGS) entry which is preliminary data.</text>
</comment>
<dbReference type="GO" id="GO:0000271">
    <property type="term" value="P:polysaccharide biosynthetic process"/>
    <property type="evidence" value="ECO:0007669"/>
    <property type="project" value="TreeGrafter"/>
</dbReference>
<feature type="domain" description="Acyltransferase 3" evidence="2">
    <location>
        <begin position="12"/>
        <end position="338"/>
    </location>
</feature>
<dbReference type="RefSeq" id="WP_136576020.1">
    <property type="nucleotide sequence ID" value="NZ_STFF01000001.1"/>
</dbReference>
<feature type="transmembrane region" description="Helical" evidence="1">
    <location>
        <begin position="288"/>
        <end position="305"/>
    </location>
</feature>
<sequence length="366" mass="42851">MQENSVTGNYILQLDGLRFFAVGGVMSGHWLNISYLKNINPFFASAGVNLFFVLSGFLITQILLQVKKNGVSTPLALKQFYIRRFLRIFPLYYFVIFAGRLIKIPTSETHFIWFFTYTTNILCTINSGQCGFFTHLWSLAVEEQFYIVFPFVILFVPLRLILKSFYIIIGLAFLSKVFVFFFLRQYEWASYSLTPCCFDCFGIGSILAFYKIFSPEKLQELLKRKYLFFLFLAIAVGLYTVSFLGSTYTFFSSVFYRLTYSIFCFWLIGVASTTSFKGVFKYILENKIITYLGKISYGIYVYHHFMPYLFSYIGWDENHSLLTNSIIYFLTTVLISTLSWFLFEKPINDLKRYFDYTRPTELKTAV</sequence>
<dbReference type="PANTHER" id="PTHR23028">
    <property type="entry name" value="ACETYLTRANSFERASE"/>
    <property type="match status" value="1"/>
</dbReference>
<evidence type="ECO:0000313" key="3">
    <source>
        <dbReference type="EMBL" id="THU41531.1"/>
    </source>
</evidence>
<feature type="transmembrane region" description="Helical" evidence="1">
    <location>
        <begin position="226"/>
        <end position="248"/>
    </location>
</feature>
<evidence type="ECO:0000313" key="4">
    <source>
        <dbReference type="Proteomes" id="UP000306918"/>
    </source>
</evidence>
<keyword evidence="3" id="KW-0808">Transferase</keyword>
<reference evidence="3 4" key="1">
    <citation type="submission" date="2019-04" db="EMBL/GenBank/DDBJ databases">
        <title>Niastella caeni sp. nov., isolated from activated sludge.</title>
        <authorList>
            <person name="Sheng M."/>
        </authorList>
    </citation>
    <scope>NUCLEOTIDE SEQUENCE [LARGE SCALE GENOMIC DNA]</scope>
    <source>
        <strain evidence="3 4">HX-2-15</strain>
    </source>
</reference>
<feature type="transmembrane region" description="Helical" evidence="1">
    <location>
        <begin position="165"/>
        <end position="183"/>
    </location>
</feature>
<proteinExistence type="predicted"/>
<evidence type="ECO:0000259" key="2">
    <source>
        <dbReference type="Pfam" id="PF01757"/>
    </source>
</evidence>